<reference evidence="2 3" key="1">
    <citation type="journal article" date="2008" name="Nature">
        <title>The Phaeodactylum genome reveals the evolutionary history of diatom genomes.</title>
        <authorList>
            <person name="Bowler C."/>
            <person name="Allen A.E."/>
            <person name="Badger J.H."/>
            <person name="Grimwood J."/>
            <person name="Jabbari K."/>
            <person name="Kuo A."/>
            <person name="Maheswari U."/>
            <person name="Martens C."/>
            <person name="Maumus F."/>
            <person name="Otillar R.P."/>
            <person name="Rayko E."/>
            <person name="Salamov A."/>
            <person name="Vandepoele K."/>
            <person name="Beszteri B."/>
            <person name="Gruber A."/>
            <person name="Heijde M."/>
            <person name="Katinka M."/>
            <person name="Mock T."/>
            <person name="Valentin K."/>
            <person name="Verret F."/>
            <person name="Berges J.A."/>
            <person name="Brownlee C."/>
            <person name="Cadoret J.P."/>
            <person name="Chiovitti A."/>
            <person name="Choi C.J."/>
            <person name="Coesel S."/>
            <person name="De Martino A."/>
            <person name="Detter J.C."/>
            <person name="Durkin C."/>
            <person name="Falciatore A."/>
            <person name="Fournet J."/>
            <person name="Haruta M."/>
            <person name="Huysman M.J."/>
            <person name="Jenkins B.D."/>
            <person name="Jiroutova K."/>
            <person name="Jorgensen R.E."/>
            <person name="Joubert Y."/>
            <person name="Kaplan A."/>
            <person name="Kroger N."/>
            <person name="Kroth P.G."/>
            <person name="La Roche J."/>
            <person name="Lindquist E."/>
            <person name="Lommer M."/>
            <person name="Martin-Jezequel V."/>
            <person name="Lopez P.J."/>
            <person name="Lucas S."/>
            <person name="Mangogna M."/>
            <person name="McGinnis K."/>
            <person name="Medlin L.K."/>
            <person name="Montsant A."/>
            <person name="Oudot-Le Secq M.P."/>
            <person name="Napoli C."/>
            <person name="Obornik M."/>
            <person name="Parker M.S."/>
            <person name="Petit J.L."/>
            <person name="Porcel B.M."/>
            <person name="Poulsen N."/>
            <person name="Robison M."/>
            <person name="Rychlewski L."/>
            <person name="Rynearson T.A."/>
            <person name="Schmutz J."/>
            <person name="Shapiro H."/>
            <person name="Siaut M."/>
            <person name="Stanley M."/>
            <person name="Sussman M.R."/>
            <person name="Taylor A.R."/>
            <person name="Vardi A."/>
            <person name="von Dassow P."/>
            <person name="Vyverman W."/>
            <person name="Willis A."/>
            <person name="Wyrwicz L.S."/>
            <person name="Rokhsar D.S."/>
            <person name="Weissenbach J."/>
            <person name="Armbrust E.V."/>
            <person name="Green B.R."/>
            <person name="Van de Peer Y."/>
            <person name="Grigoriev I.V."/>
        </authorList>
    </citation>
    <scope>NUCLEOTIDE SEQUENCE [LARGE SCALE GENOMIC DNA]</scope>
    <source>
        <strain evidence="2 3">CCAP 1055/1</strain>
    </source>
</reference>
<proteinExistence type="predicted"/>
<accession>B7FP59</accession>
<sequence length="241" mass="27865">MYNNEYQKTVLGRKRPRPTRMMKLLITQTLWTISNSFVHVTIPLNRLQQMENRTHRKNAEATRRFAQSDEIAQFMQIAKEERARAVQATEDKYKREIAELKSELEDMQTDSILFTSSVPDTSKALADAQKRRARAVQEMEKRYQSEIQMLRAKLAEYERSSPSAPTRHASSGSSVPPWDESLYQTELAEKVRAYHKLLSDYVVKAQRDKAFAVEMAEARLTAKYERIIAELKGEGMESDGI</sequence>
<protein>
    <submittedName>
        <fullName evidence="2">Uncharacterized protein</fullName>
    </submittedName>
</protein>
<feature type="compositionally biased region" description="Polar residues" evidence="1">
    <location>
        <begin position="160"/>
        <end position="174"/>
    </location>
</feature>
<dbReference type="Proteomes" id="UP000000759">
    <property type="component" value="Chromosome 1"/>
</dbReference>
<gene>
    <name evidence="2" type="ORF">PHATRDRAFT_31722</name>
</gene>
<dbReference type="GeneID" id="7196332"/>
<dbReference type="AlphaFoldDB" id="B7FP59"/>
<reference evidence="3" key="2">
    <citation type="submission" date="2008-08" db="EMBL/GenBank/DDBJ databases">
        <authorList>
            <consortium name="Diatom Consortium"/>
            <person name="Grigoriev I."/>
            <person name="Grimwood J."/>
            <person name="Kuo A."/>
            <person name="Otillar R.P."/>
            <person name="Salamov A."/>
            <person name="Detter J.C."/>
            <person name="Lindquist E."/>
            <person name="Shapiro H."/>
            <person name="Lucas S."/>
            <person name="Glavina del Rio T."/>
            <person name="Pitluck S."/>
            <person name="Rokhsar D."/>
            <person name="Bowler C."/>
        </authorList>
    </citation>
    <scope>GENOME REANNOTATION</scope>
    <source>
        <strain evidence="3">CCAP 1055/1</strain>
    </source>
</reference>
<dbReference type="RefSeq" id="XP_002177159.1">
    <property type="nucleotide sequence ID" value="XM_002177123.1"/>
</dbReference>
<dbReference type="EMBL" id="CM000605">
    <property type="protein sequence ID" value="EEC51622.1"/>
    <property type="molecule type" value="Genomic_DNA"/>
</dbReference>
<feature type="region of interest" description="Disordered" evidence="1">
    <location>
        <begin position="156"/>
        <end position="178"/>
    </location>
</feature>
<evidence type="ECO:0000256" key="1">
    <source>
        <dbReference type="SAM" id="MobiDB-lite"/>
    </source>
</evidence>
<dbReference type="InParanoid" id="B7FP59"/>
<organism evidence="2 3">
    <name type="scientific">Phaeodactylum tricornutum (strain CCAP 1055/1)</name>
    <dbReference type="NCBI Taxonomy" id="556484"/>
    <lineage>
        <taxon>Eukaryota</taxon>
        <taxon>Sar</taxon>
        <taxon>Stramenopiles</taxon>
        <taxon>Ochrophyta</taxon>
        <taxon>Bacillariophyta</taxon>
        <taxon>Bacillariophyceae</taxon>
        <taxon>Bacillariophycidae</taxon>
        <taxon>Naviculales</taxon>
        <taxon>Phaeodactylaceae</taxon>
        <taxon>Phaeodactylum</taxon>
    </lineage>
</organism>
<dbReference type="KEGG" id="pti:PHATRDRAFT_31722"/>
<dbReference type="OrthoDB" id="42916at2759"/>
<name>B7FP59_PHATC</name>
<dbReference type="HOGENOM" id="CLU_1153613_0_0_1"/>
<evidence type="ECO:0000313" key="3">
    <source>
        <dbReference type="Proteomes" id="UP000000759"/>
    </source>
</evidence>
<dbReference type="PaxDb" id="2850-Phatr31722"/>
<keyword evidence="3" id="KW-1185">Reference proteome</keyword>
<evidence type="ECO:0000313" key="2">
    <source>
        <dbReference type="EMBL" id="EEC51622.1"/>
    </source>
</evidence>